<evidence type="ECO:0000256" key="2">
    <source>
        <dbReference type="ARBA" id="ARBA00023015"/>
    </source>
</evidence>
<reference evidence="8" key="1">
    <citation type="journal article" date="2013" name="Nat. Genet.">
        <title>The Capsella rubella genome and the genomic consequences of rapid mating system evolution.</title>
        <authorList>
            <person name="Slotte T."/>
            <person name="Hazzouri K.M."/>
            <person name="Agren J.A."/>
            <person name="Koenig D."/>
            <person name="Maumus F."/>
            <person name="Guo Y.L."/>
            <person name="Steige K."/>
            <person name="Platts A.E."/>
            <person name="Escobar J.S."/>
            <person name="Newman L.K."/>
            <person name="Wang W."/>
            <person name="Mandakova T."/>
            <person name="Vello E."/>
            <person name="Smith L.M."/>
            <person name="Henz S.R."/>
            <person name="Steffen J."/>
            <person name="Takuno S."/>
            <person name="Brandvain Y."/>
            <person name="Coop G."/>
            <person name="Andolfatto P."/>
            <person name="Hu T.T."/>
            <person name="Blanchette M."/>
            <person name="Clark R.M."/>
            <person name="Quesneville H."/>
            <person name="Nordborg M."/>
            <person name="Gaut B.S."/>
            <person name="Lysak M.A."/>
            <person name="Jenkins J."/>
            <person name="Grimwood J."/>
            <person name="Chapman J."/>
            <person name="Prochnik S."/>
            <person name="Shu S."/>
            <person name="Rokhsar D."/>
            <person name="Schmutz J."/>
            <person name="Weigel D."/>
            <person name="Wright S.I."/>
        </authorList>
    </citation>
    <scope>NUCLEOTIDE SEQUENCE [LARGE SCALE GENOMIC DNA]</scope>
    <source>
        <strain evidence="8">cv. Monte Gargano</strain>
    </source>
</reference>
<dbReference type="CDD" id="cd10017">
    <property type="entry name" value="B3_DNA"/>
    <property type="match status" value="1"/>
</dbReference>
<dbReference type="InterPro" id="IPR003340">
    <property type="entry name" value="B3_DNA-bd"/>
</dbReference>
<feature type="domain" description="TF-B3" evidence="6">
    <location>
        <begin position="8"/>
        <end position="106"/>
    </location>
</feature>
<proteinExistence type="predicted"/>
<gene>
    <name evidence="7" type="ORF">CARUB_v10028109mg</name>
</gene>
<accession>R0GUD3</accession>
<dbReference type="PANTHER" id="PTHR31920:SF135">
    <property type="entry name" value="B3 DOMAIN-CONTAINING PROTEIN OS03G0621600-RELATED"/>
    <property type="match status" value="1"/>
</dbReference>
<comment type="subcellular location">
    <subcellularLocation>
        <location evidence="1">Nucleus</location>
    </subcellularLocation>
</comment>
<dbReference type="GO" id="GO:0005634">
    <property type="term" value="C:nucleus"/>
    <property type="evidence" value="ECO:0007669"/>
    <property type="project" value="UniProtKB-SubCell"/>
</dbReference>
<evidence type="ECO:0000259" key="6">
    <source>
        <dbReference type="PROSITE" id="PS50863"/>
    </source>
</evidence>
<dbReference type="Proteomes" id="UP000029121">
    <property type="component" value="Unassembled WGS sequence"/>
</dbReference>
<keyword evidence="2" id="KW-0805">Transcription regulation</keyword>
<name>R0GUD3_9BRAS</name>
<protein>
    <recommendedName>
        <fullName evidence="6">TF-B3 domain-containing protein</fullName>
    </recommendedName>
</protein>
<dbReference type="InterPro" id="IPR015300">
    <property type="entry name" value="DNA-bd_pseudobarrel_sf"/>
</dbReference>
<evidence type="ECO:0000256" key="1">
    <source>
        <dbReference type="ARBA" id="ARBA00004123"/>
    </source>
</evidence>
<dbReference type="STRING" id="81985.R0GUD3"/>
<evidence type="ECO:0000256" key="5">
    <source>
        <dbReference type="ARBA" id="ARBA00023242"/>
    </source>
</evidence>
<keyword evidence="3" id="KW-0238">DNA-binding</keyword>
<evidence type="ECO:0000256" key="4">
    <source>
        <dbReference type="ARBA" id="ARBA00023163"/>
    </source>
</evidence>
<organism evidence="7 8">
    <name type="scientific">Capsella rubella</name>
    <dbReference type="NCBI Taxonomy" id="81985"/>
    <lineage>
        <taxon>Eukaryota</taxon>
        <taxon>Viridiplantae</taxon>
        <taxon>Streptophyta</taxon>
        <taxon>Embryophyta</taxon>
        <taxon>Tracheophyta</taxon>
        <taxon>Spermatophyta</taxon>
        <taxon>Magnoliopsida</taxon>
        <taxon>eudicotyledons</taxon>
        <taxon>Gunneridae</taxon>
        <taxon>Pentapetalae</taxon>
        <taxon>rosids</taxon>
        <taxon>malvids</taxon>
        <taxon>Brassicales</taxon>
        <taxon>Brassicaceae</taxon>
        <taxon>Camelineae</taxon>
        <taxon>Capsella</taxon>
    </lineage>
</organism>
<evidence type="ECO:0000256" key="3">
    <source>
        <dbReference type="ARBA" id="ARBA00023125"/>
    </source>
</evidence>
<evidence type="ECO:0000313" key="7">
    <source>
        <dbReference type="EMBL" id="EOA14803.1"/>
    </source>
</evidence>
<keyword evidence="4" id="KW-0804">Transcription</keyword>
<dbReference type="SMART" id="SM01019">
    <property type="entry name" value="B3"/>
    <property type="match status" value="2"/>
</dbReference>
<feature type="domain" description="TF-B3" evidence="6">
    <location>
        <begin position="221"/>
        <end position="319"/>
    </location>
</feature>
<dbReference type="SUPFAM" id="SSF101936">
    <property type="entry name" value="DNA-binding pseudobarrel domain"/>
    <property type="match status" value="2"/>
</dbReference>
<dbReference type="eggNOG" id="ENOG502S1NW">
    <property type="taxonomic scope" value="Eukaryota"/>
</dbReference>
<dbReference type="PROSITE" id="PS50863">
    <property type="entry name" value="B3"/>
    <property type="match status" value="2"/>
</dbReference>
<sequence length="371" mass="43240">MVETGKDLEFFKVFLPEFSSHELVIPPAFIDLLVGKPLPKEAFLLDEIGRLWRVEIKTEDTEERFCVSFQKGWECFAKDQSLEFGDFLVFSYDGGSRFSVTIFAKDGTKKDVGVVATTERSRVSLEKDPVHIFTKPERRKDCKRKREHDSVLDKPEYVSTSKTKPGHREKIQRTTVNRAGVKWFNLNHVFVRCCYNVDPCDISWSSDSEDGFEESVYKPKNPHFLRNITCSSFHKLEIPITFLRSNGIELEEEIELCDEDGKKWPLKVENHVRGLRFSCETWSCFSKGHKLMKNHKFLLEFVASSGRCKEIQVRVVKEVICVYSPEKSTKRDGFRIIKVYLSSFIFYTHQPSIFVFEEYRSSLKKEAITCR</sequence>
<dbReference type="InterPro" id="IPR050655">
    <property type="entry name" value="Plant_B3_domain"/>
</dbReference>
<dbReference type="Pfam" id="PF02362">
    <property type="entry name" value="B3"/>
    <property type="match status" value="2"/>
</dbReference>
<dbReference type="Gene3D" id="2.40.330.10">
    <property type="entry name" value="DNA-binding pseudobarrel domain"/>
    <property type="match status" value="2"/>
</dbReference>
<dbReference type="PANTHER" id="PTHR31920">
    <property type="entry name" value="B3 DOMAIN-CONTAINING"/>
    <property type="match status" value="1"/>
</dbReference>
<dbReference type="GO" id="GO:0003677">
    <property type="term" value="F:DNA binding"/>
    <property type="evidence" value="ECO:0007669"/>
    <property type="project" value="UniProtKB-KW"/>
</dbReference>
<keyword evidence="5" id="KW-0539">Nucleus</keyword>
<keyword evidence="8" id="KW-1185">Reference proteome</keyword>
<evidence type="ECO:0000313" key="8">
    <source>
        <dbReference type="Proteomes" id="UP000029121"/>
    </source>
</evidence>
<dbReference type="AlphaFoldDB" id="R0GUD3"/>
<dbReference type="EMBL" id="KB870812">
    <property type="protein sequence ID" value="EOA14803.1"/>
    <property type="molecule type" value="Genomic_DNA"/>
</dbReference>